<dbReference type="Proteomes" id="UP000563853">
    <property type="component" value="Unassembled WGS sequence"/>
</dbReference>
<dbReference type="RefSeq" id="WP_094129811.1">
    <property type="nucleotide sequence ID" value="NZ_CP016766.1"/>
</dbReference>
<gene>
    <name evidence="1" type="ORF">HF863_08440</name>
</gene>
<dbReference type="Gene3D" id="2.40.260.10">
    <property type="entry name" value="Sortase"/>
    <property type="match status" value="1"/>
</dbReference>
<dbReference type="KEGG" id="lagl:BEN83_05320"/>
<proteinExistence type="predicted"/>
<sequence length="218" mass="24421">MKWRQKASLILGICLLVVGLVLIFNRPIQNLMINHATKTELKAKITKPKKTKETSFDFKQVKSIDSAKTLKNTLNKSQGMIGKIAIPAVALKLPIYYGISDASLYRGAGTMKPDQQMGQGNYALAGHHMRDPQLLFSPIVRSKPGEIIYLTDGKKLYTYKITDKQIISKYAVEWIDDVANQKLITLITCDDQGVDRYAIRGSLVKVQKLTAGLSKKYF</sequence>
<dbReference type="InterPro" id="IPR023365">
    <property type="entry name" value="Sortase_dom-sf"/>
</dbReference>
<dbReference type="STRING" id="1601.GCA_001243975_01978"/>
<reference evidence="1 2" key="1">
    <citation type="submission" date="2020-04" db="EMBL/GenBank/DDBJ databases">
        <authorList>
            <person name="Hitch T.C.A."/>
            <person name="Wylensek D."/>
            <person name="Clavel T."/>
        </authorList>
    </citation>
    <scope>NUCLEOTIDE SEQUENCE [LARGE SCALE GENOMIC DNA]</scope>
    <source>
        <strain evidence="1 2">WCA-389-WT-5H1</strain>
    </source>
</reference>
<dbReference type="CDD" id="cd06165">
    <property type="entry name" value="Sortase_A"/>
    <property type="match status" value="1"/>
</dbReference>
<dbReference type="InterPro" id="IPR042007">
    <property type="entry name" value="Sortase_A"/>
</dbReference>
<dbReference type="EMBL" id="JABAFP010000036">
    <property type="protein sequence ID" value="NME42787.1"/>
    <property type="molecule type" value="Genomic_DNA"/>
</dbReference>
<organism evidence="1 2">
    <name type="scientific">Ligilactobacillus agilis</name>
    <dbReference type="NCBI Taxonomy" id="1601"/>
    <lineage>
        <taxon>Bacteria</taxon>
        <taxon>Bacillati</taxon>
        <taxon>Bacillota</taxon>
        <taxon>Bacilli</taxon>
        <taxon>Lactobacillales</taxon>
        <taxon>Lactobacillaceae</taxon>
        <taxon>Ligilactobacillus</taxon>
    </lineage>
</organism>
<name>A0A222W430_9LACO</name>
<dbReference type="NCBIfam" id="TIGR01076">
    <property type="entry name" value="sortase_fam"/>
    <property type="match status" value="1"/>
</dbReference>
<evidence type="ECO:0000313" key="2">
    <source>
        <dbReference type="Proteomes" id="UP000563853"/>
    </source>
</evidence>
<accession>A0A222W430</accession>
<dbReference type="SUPFAM" id="SSF63817">
    <property type="entry name" value="Sortase"/>
    <property type="match status" value="1"/>
</dbReference>
<evidence type="ECO:0000313" key="1">
    <source>
        <dbReference type="EMBL" id="NME42787.1"/>
    </source>
</evidence>
<comment type="caution">
    <text evidence="1">The sequence shown here is derived from an EMBL/GenBank/DDBJ whole genome shotgun (WGS) entry which is preliminary data.</text>
</comment>
<dbReference type="Pfam" id="PF04203">
    <property type="entry name" value="Sortase"/>
    <property type="match status" value="1"/>
</dbReference>
<dbReference type="InterPro" id="IPR005754">
    <property type="entry name" value="Sortase"/>
</dbReference>
<dbReference type="AlphaFoldDB" id="A0A222W430"/>
<protein>
    <submittedName>
        <fullName evidence="1">Class A sortase</fullName>
    </submittedName>
</protein>